<name>I3TCT4_THEC1</name>
<protein>
    <submittedName>
        <fullName evidence="1">Uncharacterized protein</fullName>
    </submittedName>
</protein>
<accession>I3TCT4</accession>
<dbReference type="EMBL" id="CP003531">
    <property type="protein sequence ID" value="AFK50572.1"/>
    <property type="molecule type" value="Genomic_DNA"/>
</dbReference>
<sequence length="119" mass="13619">MDVLTALKKLVDDYEEILDFAKAIPYTSDRKLITSFIQRLADAVERTGRLGAEYRIADVRDPTLSRYVQTYYTYLTAVSIPYLKDLLSDAVLELEKKGLVEESASIRRLLEKISAMRLP</sequence>
<evidence type="ECO:0000313" key="2">
    <source>
        <dbReference type="Proteomes" id="UP000005270"/>
    </source>
</evidence>
<dbReference type="eggNOG" id="arCOG08831">
    <property type="taxonomic scope" value="Archaea"/>
</dbReference>
<organism evidence="1 2">
    <name type="scientific">Thermogladius calderae (strain DSM 22663 / VKM B-2946 / 1633)</name>
    <dbReference type="NCBI Taxonomy" id="1184251"/>
    <lineage>
        <taxon>Archaea</taxon>
        <taxon>Thermoproteota</taxon>
        <taxon>Thermoprotei</taxon>
        <taxon>Desulfurococcales</taxon>
        <taxon>Desulfurococcaceae</taxon>
        <taxon>Thermogladius</taxon>
    </lineage>
</organism>
<dbReference type="Proteomes" id="UP000005270">
    <property type="component" value="Chromosome"/>
</dbReference>
<dbReference type="STRING" id="1184251.TCELL_0147"/>
<reference evidence="1 2" key="1">
    <citation type="journal article" date="2012" name="J. Bacteriol.">
        <title>Complete genome sequence of the hyperthermophilic cellulolytic Crenarchaeon 'Thermogladius cellulolyticus' 1633.</title>
        <authorList>
            <person name="Mardanov A.V."/>
            <person name="Kochetkova T.V."/>
            <person name="Beletsky A.V."/>
            <person name="Bonch-Osmolovskaya E.A."/>
            <person name="Ravin N.V."/>
            <person name="Skryabin K.G."/>
        </authorList>
    </citation>
    <scope>NUCLEOTIDE SEQUENCE [LARGE SCALE GENOMIC DNA]</scope>
    <source>
        <strain evidence="2">DSM 22663 / VKM B-2946 / 1633</strain>
    </source>
</reference>
<dbReference type="KEGG" id="thg:TCELL_0147"/>
<dbReference type="AlphaFoldDB" id="I3TCT4"/>
<proteinExistence type="predicted"/>
<dbReference type="InParanoid" id="I3TCT4"/>
<dbReference type="HOGENOM" id="CLU_2056169_0_0_2"/>
<gene>
    <name evidence="1" type="ordered locus">TCELL_0147</name>
</gene>
<evidence type="ECO:0000313" key="1">
    <source>
        <dbReference type="EMBL" id="AFK50572.1"/>
    </source>
</evidence>
<keyword evidence="2" id="KW-1185">Reference proteome</keyword>